<feature type="transmembrane region" description="Helical" evidence="2">
    <location>
        <begin position="21"/>
        <end position="39"/>
    </location>
</feature>
<feature type="transmembrane region" description="Helical" evidence="2">
    <location>
        <begin position="349"/>
        <end position="372"/>
    </location>
</feature>
<feature type="transmembrane region" description="Helical" evidence="2">
    <location>
        <begin position="75"/>
        <end position="96"/>
    </location>
</feature>
<dbReference type="PANTHER" id="PTHR40033">
    <property type="entry name" value="NA(+)-MALATE SYMPORTER"/>
    <property type="match status" value="1"/>
</dbReference>
<keyword evidence="1" id="KW-0769">Symport</keyword>
<feature type="transmembrane region" description="Helical" evidence="2">
    <location>
        <begin position="201"/>
        <end position="223"/>
    </location>
</feature>
<dbReference type="EMBL" id="JQBM01000002">
    <property type="protein sequence ID" value="KRN46644.1"/>
    <property type="molecule type" value="Genomic_DNA"/>
</dbReference>
<dbReference type="GO" id="GO:0005886">
    <property type="term" value="C:plasma membrane"/>
    <property type="evidence" value="ECO:0007669"/>
    <property type="project" value="UniProtKB-SubCell"/>
</dbReference>
<feature type="transmembrane region" description="Helical" evidence="2">
    <location>
        <begin position="378"/>
        <end position="400"/>
    </location>
</feature>
<evidence type="ECO:0000256" key="1">
    <source>
        <dbReference type="PIRNR" id="PIRNR005348"/>
    </source>
</evidence>
<gene>
    <name evidence="3" type="ORF">IV50_GL000928</name>
</gene>
<feature type="transmembrane region" description="Helical" evidence="2">
    <location>
        <begin position="261"/>
        <end position="281"/>
    </location>
</feature>
<dbReference type="InterPro" id="IPR004679">
    <property type="entry name" value="2-OHcarboxylate_transport"/>
</dbReference>
<protein>
    <submittedName>
        <fullName evidence="3">CCS family citrate sodium (Na+) symporter</fullName>
    </submittedName>
</protein>
<feature type="transmembrane region" description="Helical" evidence="2">
    <location>
        <begin position="412"/>
        <end position="431"/>
    </location>
</feature>
<accession>A0A0R2HAW1</accession>
<comment type="caution">
    <text evidence="3">The sequence shown here is derived from an EMBL/GenBank/DDBJ whole genome shotgun (WGS) entry which is preliminary data.</text>
</comment>
<keyword evidence="1" id="KW-1003">Cell membrane</keyword>
<sequence>MNNVKSVMSKLDAIKIDGIGLVAYAIMAILLVIIVNMGVLPDNMLGAIFVLVLMGDIFYYLGANLPVFKTYLGGGAVFTMFAAAILATTGIVPASVVKTAGSFTSDMGFIDFFIVSLITSSILAMDRKMLLKAAVRFIPVAFLSMAVCWFVVGTVGMLMGNGFVHSVMYVAFPIMAGGVGAGIVPLSSIYAHGLGGSAGTYLSQLFPATVLGNVVAIIAAGVISKTMVNSKWNGHGKMMRDENDAQAGEKKKLDFSNMKQLGVGLIMAMSFYMIGTGLNAVFPKINTYAFIILTVIVVKALGILPEYYENSAVLFGQTVTTNMTHALLAGVGLSLLNLSVLAHSLNLTFVVLVLISVATIGLAAGIIGYWFGLYPIESAITAGFCNNSMGGAGNVAVLAASDRMNLIGFAQMGNRLGGAIMLVIAGFYISFFH</sequence>
<proteinExistence type="inferred from homology"/>
<dbReference type="GO" id="GO:0008514">
    <property type="term" value="F:organic anion transmembrane transporter activity"/>
    <property type="evidence" value="ECO:0007669"/>
    <property type="project" value="InterPro"/>
</dbReference>
<feature type="transmembrane region" description="Helical" evidence="2">
    <location>
        <begin position="45"/>
        <end position="63"/>
    </location>
</feature>
<dbReference type="Pfam" id="PF03390">
    <property type="entry name" value="2HCT"/>
    <property type="match status" value="1"/>
</dbReference>
<dbReference type="Proteomes" id="UP000051992">
    <property type="component" value="Unassembled WGS sequence"/>
</dbReference>
<evidence type="ECO:0000313" key="3">
    <source>
        <dbReference type="EMBL" id="KRN46644.1"/>
    </source>
</evidence>
<feature type="transmembrane region" description="Helical" evidence="2">
    <location>
        <begin position="325"/>
        <end position="342"/>
    </location>
</feature>
<dbReference type="GO" id="GO:0015293">
    <property type="term" value="F:symporter activity"/>
    <property type="evidence" value="ECO:0007669"/>
    <property type="project" value="UniProtKB-UniRule"/>
</dbReference>
<keyword evidence="2" id="KW-0812">Transmembrane</keyword>
<keyword evidence="1 2" id="KW-0472">Membrane</keyword>
<dbReference type="PANTHER" id="PTHR40033:SF1">
    <property type="entry name" value="CITRATE-SODIUM SYMPORTER"/>
    <property type="match status" value="1"/>
</dbReference>
<feature type="transmembrane region" description="Helical" evidence="2">
    <location>
        <begin position="137"/>
        <end position="160"/>
    </location>
</feature>
<dbReference type="AlphaFoldDB" id="A0A0R2HAW1"/>
<dbReference type="RefSeq" id="WP_227067385.1">
    <property type="nucleotide sequence ID" value="NZ_CBDALH010000008.1"/>
</dbReference>
<dbReference type="PIRSF" id="PIRSF005348">
    <property type="entry name" value="YxkH"/>
    <property type="match status" value="1"/>
</dbReference>
<feature type="transmembrane region" description="Helical" evidence="2">
    <location>
        <begin position="288"/>
        <end position="305"/>
    </location>
</feature>
<feature type="transmembrane region" description="Helical" evidence="2">
    <location>
        <begin position="108"/>
        <end position="125"/>
    </location>
</feature>
<comment type="similarity">
    <text evidence="1">Belongs to the 2-hydroxycarboxylate transporter (2-HCT) (TC 2.A.24) family.</text>
</comment>
<feature type="transmembrane region" description="Helical" evidence="2">
    <location>
        <begin position="166"/>
        <end position="189"/>
    </location>
</feature>
<reference evidence="3 4" key="1">
    <citation type="journal article" date="2015" name="Genome Announc.">
        <title>Expanding the biotechnology potential of lactobacilli through comparative genomics of 213 strains and associated genera.</title>
        <authorList>
            <person name="Sun Z."/>
            <person name="Harris H.M."/>
            <person name="McCann A."/>
            <person name="Guo C."/>
            <person name="Argimon S."/>
            <person name="Zhang W."/>
            <person name="Yang X."/>
            <person name="Jeffery I.B."/>
            <person name="Cooney J.C."/>
            <person name="Kagawa T.F."/>
            <person name="Liu W."/>
            <person name="Song Y."/>
            <person name="Salvetti E."/>
            <person name="Wrobel A."/>
            <person name="Rasinkangas P."/>
            <person name="Parkhill J."/>
            <person name="Rea M.C."/>
            <person name="O'Sullivan O."/>
            <person name="Ritari J."/>
            <person name="Douillard F.P."/>
            <person name="Paul Ross R."/>
            <person name="Yang R."/>
            <person name="Briner A.E."/>
            <person name="Felis G.E."/>
            <person name="de Vos W.M."/>
            <person name="Barrangou R."/>
            <person name="Klaenhammer T.R."/>
            <person name="Caufield P.W."/>
            <person name="Cui Y."/>
            <person name="Zhang H."/>
            <person name="O'Toole P.W."/>
        </authorList>
    </citation>
    <scope>NUCLEOTIDE SEQUENCE [LARGE SCALE GENOMIC DNA]</scope>
    <source>
        <strain evidence="3 4">DSM 20410</strain>
    </source>
</reference>
<evidence type="ECO:0000313" key="4">
    <source>
        <dbReference type="Proteomes" id="UP000051992"/>
    </source>
</evidence>
<keyword evidence="4" id="KW-1185">Reference proteome</keyword>
<name>A0A0R2HAW1_WEIVI</name>
<dbReference type="PATRIC" id="fig|1629.5.peg.936"/>
<keyword evidence="2" id="KW-1133">Transmembrane helix</keyword>
<comment type="subcellular location">
    <subcellularLocation>
        <location evidence="1">Cell membrane</location>
    </subcellularLocation>
</comment>
<organism evidence="3 4">
    <name type="scientific">Weissella viridescens</name>
    <name type="common">Lactobacillus viridescens</name>
    <dbReference type="NCBI Taxonomy" id="1629"/>
    <lineage>
        <taxon>Bacteria</taxon>
        <taxon>Bacillati</taxon>
        <taxon>Bacillota</taxon>
        <taxon>Bacilli</taxon>
        <taxon>Lactobacillales</taxon>
        <taxon>Lactobacillaceae</taxon>
        <taxon>Weissella</taxon>
    </lineage>
</organism>
<evidence type="ECO:0000256" key="2">
    <source>
        <dbReference type="SAM" id="Phobius"/>
    </source>
</evidence>
<dbReference type="GeneID" id="86898847"/>
<keyword evidence="1" id="KW-0813">Transport</keyword>